<keyword evidence="2" id="KW-1185">Reference proteome</keyword>
<evidence type="ECO:0000313" key="2">
    <source>
        <dbReference type="Proteomes" id="UP000321479"/>
    </source>
</evidence>
<accession>A0A5B8UTA4</accession>
<proteinExistence type="predicted"/>
<gene>
    <name evidence="1" type="ORF">FRZ54_04875</name>
</gene>
<dbReference type="Proteomes" id="UP000321479">
    <property type="component" value="Chromosome"/>
</dbReference>
<reference evidence="1 2" key="1">
    <citation type="journal article" date="2017" name="Curr. Microbiol.">
        <title>Mucilaginibacter ginsenosidivorans sp. nov., Isolated from Soil of Ginseng Field.</title>
        <authorList>
            <person name="Kim M.M."/>
            <person name="Siddiqi M.Z."/>
            <person name="Im W.T."/>
        </authorList>
    </citation>
    <scope>NUCLEOTIDE SEQUENCE [LARGE SCALE GENOMIC DNA]</scope>
    <source>
        <strain evidence="1 2">Gsoil 3017</strain>
    </source>
</reference>
<name>A0A5B8UTA4_9SPHI</name>
<dbReference type="OrthoDB" id="1523667at2"/>
<sequence length="255" mass="28701">MGKSTAGFKNKLKNYKQHLQEWGLDPNFNKELLLGGKVNTDGWSGSIYYLKRKNKLANSLWQLHFSEIKHEKQIKQQGTNKAFPQLGNAGPYVFGKINNLYTLQLGYGREKLLLPDVLEGNISIGFRYSGGFSLAMLKPYYLKLIYVDYTQPNNPATLKEEKYSSTNSDHFLNSGDVLAASKWSKGLDDIQYIPGLFAEACFVITPSKSNSFIQVVTLGANVAYYSKELPIMADQKAYSYQASLFAGFGLGKRWK</sequence>
<dbReference type="AlphaFoldDB" id="A0A5B8UTA4"/>
<dbReference type="EMBL" id="CP042436">
    <property type="protein sequence ID" value="QEC61945.1"/>
    <property type="molecule type" value="Genomic_DNA"/>
</dbReference>
<protein>
    <submittedName>
        <fullName evidence="1">Uncharacterized protein</fullName>
    </submittedName>
</protein>
<organism evidence="1 2">
    <name type="scientific">Mucilaginibacter ginsenosidivorans</name>
    <dbReference type="NCBI Taxonomy" id="398053"/>
    <lineage>
        <taxon>Bacteria</taxon>
        <taxon>Pseudomonadati</taxon>
        <taxon>Bacteroidota</taxon>
        <taxon>Sphingobacteriia</taxon>
        <taxon>Sphingobacteriales</taxon>
        <taxon>Sphingobacteriaceae</taxon>
        <taxon>Mucilaginibacter</taxon>
    </lineage>
</organism>
<dbReference type="KEGG" id="mgin:FRZ54_04875"/>
<evidence type="ECO:0000313" key="1">
    <source>
        <dbReference type="EMBL" id="QEC61945.1"/>
    </source>
</evidence>
<dbReference type="RefSeq" id="WP_147030522.1">
    <property type="nucleotide sequence ID" value="NZ_CP042436.1"/>
</dbReference>